<dbReference type="GO" id="GO:0030422">
    <property type="term" value="P:siRNA processing"/>
    <property type="evidence" value="ECO:0007669"/>
    <property type="project" value="TreeGrafter"/>
</dbReference>
<keyword evidence="1" id="KW-0694">RNA-binding</keyword>
<evidence type="ECO:0000256" key="2">
    <source>
        <dbReference type="SAM" id="MobiDB-lite"/>
    </source>
</evidence>
<dbReference type="GO" id="GO:0031380">
    <property type="term" value="C:nuclear RNA-directed RNA polymerase complex"/>
    <property type="evidence" value="ECO:0007669"/>
    <property type="project" value="TreeGrafter"/>
</dbReference>
<dbReference type="GO" id="GO:0003968">
    <property type="term" value="F:RNA-directed RNA polymerase activity"/>
    <property type="evidence" value="ECO:0007669"/>
    <property type="project" value="UniProtKB-KW"/>
</dbReference>
<protein>
    <recommendedName>
        <fullName evidence="1">RNA-dependent RNA polymerase</fullName>
        <ecNumber evidence="1">2.7.7.48</ecNumber>
    </recommendedName>
</protein>
<dbReference type="PANTHER" id="PTHR23079:SF14">
    <property type="entry name" value="RNA-DEPENDENT RNA POLYMERASE"/>
    <property type="match status" value="1"/>
</dbReference>
<dbReference type="EMBL" id="HF935890">
    <property type="protein sequence ID" value="CCX32489.1"/>
    <property type="molecule type" value="Genomic_DNA"/>
</dbReference>
<evidence type="ECO:0000313" key="4">
    <source>
        <dbReference type="EMBL" id="CCX32489.1"/>
    </source>
</evidence>
<comment type="similarity">
    <text evidence="1">Belongs to the RdRP family.</text>
</comment>
<evidence type="ECO:0000313" key="5">
    <source>
        <dbReference type="Proteomes" id="UP000018144"/>
    </source>
</evidence>
<keyword evidence="1" id="KW-0548">Nucleotidyltransferase</keyword>
<keyword evidence="1 4" id="KW-0696">RNA-directed RNA polymerase</keyword>
<keyword evidence="5" id="KW-1185">Reference proteome</keyword>
<organism evidence="4 5">
    <name type="scientific">Pyronema omphalodes (strain CBS 100304)</name>
    <name type="common">Pyronema confluens</name>
    <dbReference type="NCBI Taxonomy" id="1076935"/>
    <lineage>
        <taxon>Eukaryota</taxon>
        <taxon>Fungi</taxon>
        <taxon>Dikarya</taxon>
        <taxon>Ascomycota</taxon>
        <taxon>Pezizomycotina</taxon>
        <taxon>Pezizomycetes</taxon>
        <taxon>Pezizales</taxon>
        <taxon>Pyronemataceae</taxon>
        <taxon>Pyronema</taxon>
    </lineage>
</organism>
<evidence type="ECO:0000256" key="1">
    <source>
        <dbReference type="RuleBase" id="RU363098"/>
    </source>
</evidence>
<keyword evidence="1" id="KW-0808">Transferase</keyword>
<dbReference type="OrthoDB" id="10055769at2759"/>
<dbReference type="EC" id="2.7.7.48" evidence="1"/>
<comment type="catalytic activity">
    <reaction evidence="1">
        <text>RNA(n) + a ribonucleoside 5'-triphosphate = RNA(n+1) + diphosphate</text>
        <dbReference type="Rhea" id="RHEA:21248"/>
        <dbReference type="Rhea" id="RHEA-COMP:14527"/>
        <dbReference type="Rhea" id="RHEA-COMP:17342"/>
        <dbReference type="ChEBI" id="CHEBI:33019"/>
        <dbReference type="ChEBI" id="CHEBI:61557"/>
        <dbReference type="ChEBI" id="CHEBI:140395"/>
        <dbReference type="EC" id="2.7.7.48"/>
    </reaction>
</comment>
<evidence type="ECO:0000259" key="3">
    <source>
        <dbReference type="Pfam" id="PF05183"/>
    </source>
</evidence>
<dbReference type="InterPro" id="IPR057596">
    <property type="entry name" value="RDRP_core"/>
</dbReference>
<proteinExistence type="inferred from homology"/>
<feature type="compositionally biased region" description="Low complexity" evidence="2">
    <location>
        <begin position="142"/>
        <end position="152"/>
    </location>
</feature>
<dbReference type="eggNOG" id="KOG0988">
    <property type="taxonomic scope" value="Eukaryota"/>
</dbReference>
<dbReference type="STRING" id="1076935.U4LK59"/>
<feature type="region of interest" description="Disordered" evidence="2">
    <location>
        <begin position="136"/>
        <end position="162"/>
    </location>
</feature>
<feature type="domain" description="RDRP core" evidence="3">
    <location>
        <begin position="404"/>
        <end position="1019"/>
    </location>
</feature>
<gene>
    <name evidence="4" type="ORF">PCON_13329</name>
</gene>
<dbReference type="PANTHER" id="PTHR23079">
    <property type="entry name" value="RNA-DEPENDENT RNA POLYMERASE"/>
    <property type="match status" value="1"/>
</dbReference>
<dbReference type="AlphaFoldDB" id="U4LK59"/>
<dbReference type="Pfam" id="PF05183">
    <property type="entry name" value="RdRP"/>
    <property type="match status" value="1"/>
</dbReference>
<accession>U4LK59</accession>
<dbReference type="Proteomes" id="UP000018144">
    <property type="component" value="Unassembled WGS sequence"/>
</dbReference>
<name>U4LK59_PYROM</name>
<dbReference type="InterPro" id="IPR007855">
    <property type="entry name" value="RDRP"/>
</dbReference>
<dbReference type="GO" id="GO:0003723">
    <property type="term" value="F:RNA binding"/>
    <property type="evidence" value="ECO:0007669"/>
    <property type="project" value="UniProtKB-KW"/>
</dbReference>
<sequence>MPMPIPIPVPMSIPVPVPIPTTAPCEPGEPGEPGVAPAVSLSRHSVPRSIQYPDLSHLETASTNWFGRDGEYRTGSGVQVDQVAVVGNVNYTSSTASTVPRRARRVSTESLAELPAAATGRVNGFWRNFGLSSIWQGGGRSQGSQQPQQQEQLHGNEEEEQPEQLQISRQNLQHLQRSLSVDSRHISDEEIPTELASPLVDRHLQHEIDSQLSHEADLHLVEEEASDDALSLSSTSLHSPQAARSDESDYGYTPSLDLAFRECCQPEIATKPRPYGFMTFFLDYEMTRLGLTLGLSLDDCYIRIPTLADRWYNKFYSARTAGELWGMMEEFSKELCPDLQQNDKGNDNGRGVPLTPFSETVWLHFRTSLSWPTNLELGGTIIISPDLETEPHFNPRITLIPLGLKTTTTKFAATFGADRFLVIKIPIVMGKMSERVKKRLDSWKLKLMGRNWRYYWSKTGMDSRNKNVNSVRRYWLHAYFFAESGVGLKKKNKEEGEEDEASSMEEEMEGIKRPLIRREMTRDELIRWHMPIEKHLGNRYGKIWSRISLGLTAVKPTVTFTPDQILDIEDTFGSLPPRGPQERAIMNDGCAICSPEVMRRVADYLDLEEIPSAVQARLGGAKGMWFLDPSADPASKEIYIHVTASQRKFARHDSEKAEDWARSTLFVRGYSKKLSPSRLNSQLIPIMAIQGVPFEVFKELLEQHIGSELGGLLDATQDRVSLRYWISQNLMARQKHRDIPHFEGGTPRGYDERITMLLDAGFEPRKCRILVEWISKIFNERYKNVQDNTHISVPLSTTAFCIADPTGTLEEGEVVLQFSEGFLDTGTKTRIHYLQGDVLVARSPALLPTDIQKVRAVLPPSESGLSALKDVIIFSSKGVYPLASMLSGGDYDGDKPFICWDPRLVDPFTNNRSFAAFSSWDSSKYFQHFDCPLGELPSIGGAAGNSGLNDFFQAGFESDTRSSYLGLCNNILENYCCHHLPNGGWDKQALYFAKLCAVMVDAQKQGLSPTTGVVADLFNWQRKLPRAEYRLPSSTNDVTEGLGEVDHILNRLILGVAREVAGKKMAEWKAIENSHAENPDLDLTAMYKRIDAAAFHDPGLRRILVKLNKDIDTVHKAWVGSFTHDLREDKNQVKAVVPRIAKLFHGIRPDVKEDIRLAAWFGGGTTGGMMALTREWELLRASALFYGKHQWNWTFIWYVAARELCGLKARAAGIGGGGVSSRVVTGDVYYTLRPDARLVRNLEMLGDDGSESSEMSD</sequence>
<reference evidence="4 5" key="1">
    <citation type="journal article" date="2013" name="PLoS Genet.">
        <title>The genome and development-dependent transcriptomes of Pyronema confluens: a window into fungal evolution.</title>
        <authorList>
            <person name="Traeger S."/>
            <person name="Altegoer F."/>
            <person name="Freitag M."/>
            <person name="Gabaldon T."/>
            <person name="Kempken F."/>
            <person name="Kumar A."/>
            <person name="Marcet-Houben M."/>
            <person name="Poggeler S."/>
            <person name="Stajich J.E."/>
            <person name="Nowrousian M."/>
        </authorList>
    </citation>
    <scope>NUCLEOTIDE SEQUENCE [LARGE SCALE GENOMIC DNA]</scope>
    <source>
        <strain evidence="5">CBS 100304</strain>
        <tissue evidence="4">Vegetative mycelium</tissue>
    </source>
</reference>
<dbReference type="OMA" id="YDERITM"/>